<evidence type="ECO:0008006" key="3">
    <source>
        <dbReference type="Google" id="ProtNLM"/>
    </source>
</evidence>
<proteinExistence type="predicted"/>
<gene>
    <name evidence="1" type="ORF">L195_g061903</name>
</gene>
<accession>A0A2K3KCL3</accession>
<dbReference type="EMBL" id="ASHM01160803">
    <property type="protein sequence ID" value="PNX64003.1"/>
    <property type="molecule type" value="Genomic_DNA"/>
</dbReference>
<dbReference type="Proteomes" id="UP000236291">
    <property type="component" value="Unassembled WGS sequence"/>
</dbReference>
<evidence type="ECO:0000313" key="1">
    <source>
        <dbReference type="EMBL" id="PNX64003.1"/>
    </source>
</evidence>
<reference evidence="1 2" key="1">
    <citation type="journal article" date="2014" name="Am. J. Bot.">
        <title>Genome assembly and annotation for red clover (Trifolium pratense; Fabaceae).</title>
        <authorList>
            <person name="Istvanek J."/>
            <person name="Jaros M."/>
            <person name="Krenek A."/>
            <person name="Repkova J."/>
        </authorList>
    </citation>
    <scope>NUCLEOTIDE SEQUENCE [LARGE SCALE GENOMIC DNA]</scope>
    <source>
        <strain evidence="2">cv. Tatra</strain>
        <tissue evidence="1">Young leaves</tissue>
    </source>
</reference>
<name>A0A2K3KCL3_TRIPR</name>
<dbReference type="AlphaFoldDB" id="A0A2K3KCL3"/>
<evidence type="ECO:0000313" key="2">
    <source>
        <dbReference type="Proteomes" id="UP000236291"/>
    </source>
</evidence>
<comment type="caution">
    <text evidence="1">The sequence shown here is derived from an EMBL/GenBank/DDBJ whole genome shotgun (WGS) entry which is preliminary data.</text>
</comment>
<organism evidence="1 2">
    <name type="scientific">Trifolium pratense</name>
    <name type="common">Red clover</name>
    <dbReference type="NCBI Taxonomy" id="57577"/>
    <lineage>
        <taxon>Eukaryota</taxon>
        <taxon>Viridiplantae</taxon>
        <taxon>Streptophyta</taxon>
        <taxon>Embryophyta</taxon>
        <taxon>Tracheophyta</taxon>
        <taxon>Spermatophyta</taxon>
        <taxon>Magnoliopsida</taxon>
        <taxon>eudicotyledons</taxon>
        <taxon>Gunneridae</taxon>
        <taxon>Pentapetalae</taxon>
        <taxon>rosids</taxon>
        <taxon>fabids</taxon>
        <taxon>Fabales</taxon>
        <taxon>Fabaceae</taxon>
        <taxon>Papilionoideae</taxon>
        <taxon>50 kb inversion clade</taxon>
        <taxon>NPAAA clade</taxon>
        <taxon>Hologalegina</taxon>
        <taxon>IRL clade</taxon>
        <taxon>Trifolieae</taxon>
        <taxon>Trifolium</taxon>
    </lineage>
</organism>
<feature type="non-terminal residue" evidence="1">
    <location>
        <position position="113"/>
    </location>
</feature>
<sequence>MPREPRGPPSTFSSYTPLSRTRDEIFKECNSTEFTKARIKFPKQTPFKPGQDKSRYCKYHEGYGHLTEDCIQLKDTIEILIRNGQLKQYVKNNNTPRLEAAEASTVEEAPPEK</sequence>
<reference evidence="1 2" key="2">
    <citation type="journal article" date="2017" name="Front. Plant Sci.">
        <title>Gene Classification and Mining of Molecular Markers Useful in Red Clover (Trifolium pratense) Breeding.</title>
        <authorList>
            <person name="Istvanek J."/>
            <person name="Dluhosova J."/>
            <person name="Dluhos P."/>
            <person name="Patkova L."/>
            <person name="Nedelnik J."/>
            <person name="Repkova J."/>
        </authorList>
    </citation>
    <scope>NUCLEOTIDE SEQUENCE [LARGE SCALE GENOMIC DNA]</scope>
    <source>
        <strain evidence="2">cv. Tatra</strain>
        <tissue evidence="1">Young leaves</tissue>
    </source>
</reference>
<protein>
    <recommendedName>
        <fullName evidence="3">Gag-pol polyprotein</fullName>
    </recommendedName>
</protein>